<dbReference type="Proteomes" id="UP001211907">
    <property type="component" value="Unassembled WGS sequence"/>
</dbReference>
<dbReference type="PROSITE" id="PS50090">
    <property type="entry name" value="MYB_LIKE"/>
    <property type="match status" value="5"/>
</dbReference>
<feature type="domain" description="Myb-like" evidence="5">
    <location>
        <begin position="267"/>
        <end position="310"/>
    </location>
</feature>
<dbReference type="GO" id="GO:0042795">
    <property type="term" value="P:snRNA transcription by RNA polymerase II"/>
    <property type="evidence" value="ECO:0007669"/>
    <property type="project" value="TreeGrafter"/>
</dbReference>
<reference evidence="8" key="1">
    <citation type="submission" date="2020-05" db="EMBL/GenBank/DDBJ databases">
        <title>Phylogenomic resolution of chytrid fungi.</title>
        <authorList>
            <person name="Stajich J.E."/>
            <person name="Amses K."/>
            <person name="Simmons R."/>
            <person name="Seto K."/>
            <person name="Myers J."/>
            <person name="Bonds A."/>
            <person name="Quandt C.A."/>
            <person name="Barry K."/>
            <person name="Liu P."/>
            <person name="Grigoriev I."/>
            <person name="Longcore J.E."/>
            <person name="James T.Y."/>
        </authorList>
    </citation>
    <scope>NUCLEOTIDE SEQUENCE</scope>
    <source>
        <strain evidence="8">JEL0513</strain>
    </source>
</reference>
<dbReference type="PANTHER" id="PTHR46621">
    <property type="entry name" value="SNRNA-ACTIVATING PROTEIN COMPLEX SUBUNIT 4"/>
    <property type="match status" value="1"/>
</dbReference>
<comment type="caution">
    <text evidence="8">The sequence shown here is derived from an EMBL/GenBank/DDBJ whole genome shotgun (WGS) entry which is preliminary data.</text>
</comment>
<evidence type="ECO:0000313" key="9">
    <source>
        <dbReference type="Proteomes" id="UP001211907"/>
    </source>
</evidence>
<dbReference type="PROSITE" id="PS51294">
    <property type="entry name" value="HTH_MYB"/>
    <property type="match status" value="4"/>
</dbReference>
<dbReference type="PROSITE" id="PS51293">
    <property type="entry name" value="SANT"/>
    <property type="match status" value="1"/>
</dbReference>
<feature type="domain" description="SANT" evidence="6">
    <location>
        <begin position="314"/>
        <end position="359"/>
    </location>
</feature>
<dbReference type="FunFam" id="1.10.10.60:FF:000016">
    <property type="entry name" value="Transcriptional activator Myb isoform A"/>
    <property type="match status" value="1"/>
</dbReference>
<gene>
    <name evidence="8" type="primary">MYB4R1_2</name>
    <name evidence="8" type="ORF">HK100_012040</name>
</gene>
<feature type="domain" description="Myb-like" evidence="5">
    <location>
        <begin position="311"/>
        <end position="362"/>
    </location>
</feature>
<dbReference type="EMBL" id="JADGJH010000818">
    <property type="protein sequence ID" value="KAJ3122332.1"/>
    <property type="molecule type" value="Genomic_DNA"/>
</dbReference>
<organism evidence="8 9">
    <name type="scientific">Physocladia obscura</name>
    <dbReference type="NCBI Taxonomy" id="109957"/>
    <lineage>
        <taxon>Eukaryota</taxon>
        <taxon>Fungi</taxon>
        <taxon>Fungi incertae sedis</taxon>
        <taxon>Chytridiomycota</taxon>
        <taxon>Chytridiomycota incertae sedis</taxon>
        <taxon>Chytridiomycetes</taxon>
        <taxon>Chytridiales</taxon>
        <taxon>Chytriomycetaceae</taxon>
        <taxon>Physocladia</taxon>
    </lineage>
</organism>
<dbReference type="PANTHER" id="PTHR46621:SF1">
    <property type="entry name" value="SNRNA-ACTIVATING PROTEIN COMPLEX SUBUNIT 4"/>
    <property type="match status" value="1"/>
</dbReference>
<dbReference type="InterPro" id="IPR051575">
    <property type="entry name" value="Myb-like_DNA-bd"/>
</dbReference>
<evidence type="ECO:0000256" key="3">
    <source>
        <dbReference type="ARBA" id="ARBA00023163"/>
    </source>
</evidence>
<feature type="domain" description="HTH myb-type" evidence="7">
    <location>
        <begin position="204"/>
        <end position="264"/>
    </location>
</feature>
<dbReference type="InterPro" id="IPR009057">
    <property type="entry name" value="Homeodomain-like_sf"/>
</dbReference>
<keyword evidence="2 8" id="KW-0238">DNA-binding</keyword>
<dbReference type="Pfam" id="PF13921">
    <property type="entry name" value="Myb_DNA-bind_6"/>
    <property type="match status" value="2"/>
</dbReference>
<dbReference type="InterPro" id="IPR001005">
    <property type="entry name" value="SANT/Myb"/>
</dbReference>
<evidence type="ECO:0000256" key="2">
    <source>
        <dbReference type="ARBA" id="ARBA00023125"/>
    </source>
</evidence>
<protein>
    <submittedName>
        <fullName evidence="8">Myb-like DNA-binding domain protein</fullName>
    </submittedName>
</protein>
<dbReference type="GO" id="GO:0001006">
    <property type="term" value="F:RNA polymerase III type 3 promoter sequence-specific DNA binding"/>
    <property type="evidence" value="ECO:0007669"/>
    <property type="project" value="TreeGrafter"/>
</dbReference>
<keyword evidence="9" id="KW-1185">Reference proteome</keyword>
<dbReference type="Gene3D" id="1.10.10.60">
    <property type="entry name" value="Homeodomain-like"/>
    <property type="match status" value="4"/>
</dbReference>
<feature type="domain" description="Myb-like" evidence="5">
    <location>
        <begin position="363"/>
        <end position="413"/>
    </location>
</feature>
<evidence type="ECO:0000256" key="1">
    <source>
        <dbReference type="ARBA" id="ARBA00023015"/>
    </source>
</evidence>
<dbReference type="GO" id="GO:0019185">
    <property type="term" value="C:snRNA-activating protein complex"/>
    <property type="evidence" value="ECO:0007669"/>
    <property type="project" value="TreeGrafter"/>
</dbReference>
<dbReference type="GO" id="GO:0000978">
    <property type="term" value="F:RNA polymerase II cis-regulatory region sequence-specific DNA binding"/>
    <property type="evidence" value="ECO:0007669"/>
    <property type="project" value="TreeGrafter"/>
</dbReference>
<evidence type="ECO:0000259" key="6">
    <source>
        <dbReference type="PROSITE" id="PS51293"/>
    </source>
</evidence>
<feature type="domain" description="HTH myb-type" evidence="7">
    <location>
        <begin position="267"/>
        <end position="310"/>
    </location>
</feature>
<dbReference type="InterPro" id="IPR017930">
    <property type="entry name" value="Myb_dom"/>
</dbReference>
<dbReference type="GO" id="GO:0042796">
    <property type="term" value="P:snRNA transcription by RNA polymerase III"/>
    <property type="evidence" value="ECO:0007669"/>
    <property type="project" value="TreeGrafter"/>
</dbReference>
<proteinExistence type="predicted"/>
<feature type="domain" description="HTH myb-type" evidence="7">
    <location>
        <begin position="369"/>
        <end position="417"/>
    </location>
</feature>
<dbReference type="CDD" id="cd00167">
    <property type="entry name" value="SANT"/>
    <property type="match status" value="3"/>
</dbReference>
<evidence type="ECO:0000259" key="5">
    <source>
        <dbReference type="PROSITE" id="PS50090"/>
    </source>
</evidence>
<accession>A0AAD5T2Y0</accession>
<evidence type="ECO:0000256" key="4">
    <source>
        <dbReference type="ARBA" id="ARBA00023242"/>
    </source>
</evidence>
<dbReference type="Pfam" id="PF00249">
    <property type="entry name" value="Myb_DNA-binding"/>
    <property type="match status" value="1"/>
</dbReference>
<sequence length="417" mass="47493">MAHTTGDATGDIMNNAMDDNSPDSMLDEILMGGAKTAGANMNTSASLHNAISANLRLQEAVRARLRAASSAVTRLDFLSSTQSAAQTQPMFPRAPPYFVDNELNPSADLAYYFLQASPENNDAKFLFHVNHIYKPQLWSKSSIRALRQEIERENMRSGIPLPLPNDARLHYNTTDLNWSTIARNIPPGDKSATDCRIQWLVNLHPNINRALFTQEEVARLGELVKLQQEQATETDWDTIAIELGNGRVAWQCFRIYQKYMNPALQLWTHDEDTQLKKLVEIHGNGNWATIAKHMNNRTRLQCQTRWRQNLRPGLRRGRFTKDEDNLLKEAVARFGIGSWAKIANAVQTRNDVQCRERYLDVLNPEIVTGPFSKEDDELLLKLIAKFGQKWSAIAAEFRTRTAKMCKRQYARILKVQE</sequence>
<dbReference type="SUPFAM" id="SSF46689">
    <property type="entry name" value="Homeodomain-like"/>
    <property type="match status" value="3"/>
</dbReference>
<keyword evidence="1" id="KW-0805">Transcription regulation</keyword>
<evidence type="ECO:0000313" key="8">
    <source>
        <dbReference type="EMBL" id="KAJ3122332.1"/>
    </source>
</evidence>
<keyword evidence="4" id="KW-0539">Nucleus</keyword>
<dbReference type="InterPro" id="IPR017884">
    <property type="entry name" value="SANT_dom"/>
</dbReference>
<feature type="domain" description="HTH myb-type" evidence="7">
    <location>
        <begin position="311"/>
        <end position="366"/>
    </location>
</feature>
<dbReference type="SMART" id="SM00717">
    <property type="entry name" value="SANT"/>
    <property type="match status" value="5"/>
</dbReference>
<feature type="domain" description="Myb-like" evidence="5">
    <location>
        <begin position="138"/>
        <end position="203"/>
    </location>
</feature>
<feature type="domain" description="Myb-like" evidence="5">
    <location>
        <begin position="204"/>
        <end position="260"/>
    </location>
</feature>
<evidence type="ECO:0000259" key="7">
    <source>
        <dbReference type="PROSITE" id="PS51294"/>
    </source>
</evidence>
<dbReference type="AlphaFoldDB" id="A0AAD5T2Y0"/>
<name>A0AAD5T2Y0_9FUNG</name>
<keyword evidence="3" id="KW-0804">Transcription</keyword>